<sequence>MSVSPATDSQQRVLTLGHSPDSDDAFMFYALAEGKIDSEGLEFEHVLRDIQTLNEWAREGKLDTTAISLHAYAYVQDKYALLAHGASMGDGYGPMVITTEPITPEELEGKRIAIPGPLTTAYLAFQIYMDGKKFEPVFTYFDAIMDEVRAGNVDAGLIIHEGQLTHKAEGFHTIVDLGVWWKDRTATPLPLGVNAIKRDLGVELSEKMSRVMRRSIEFALTHRADALAHAMQYARDLETEMADKFVGMYVNELTLDLGERGKKGVELLLTEAAERKLIPPVQQPVTFVD</sequence>
<accession>A0A402D4Z4</accession>
<comment type="function">
    <text evidence="4">Catalyzes the conversion of cyclic dehypoxanthine futalosine (cyclic DHFL) into 1,4-dihydroxy-6-naphthoate, a step in the biosynthesis of menaquinone (MK, vitamin K2).</text>
</comment>
<protein>
    <recommendedName>
        <fullName evidence="4">1,4-dihydroxy-6-naphtoate synthase</fullName>
        <ecNumber evidence="4">4.1.99.29</ecNumber>
    </recommendedName>
    <alternativeName>
        <fullName evidence="4">Menaquinone biosynthetic enzyme MqnD</fullName>
    </alternativeName>
</protein>
<dbReference type="PANTHER" id="PTHR37167">
    <property type="entry name" value="1,4-DIHYDROXY-6-NAPHTOATE SYNTHASE"/>
    <property type="match status" value="1"/>
</dbReference>
<comment type="similarity">
    <text evidence="4">Belongs to the MqnA/MqnD family. MqnD subfamily.</text>
</comment>
<dbReference type="Proteomes" id="UP000287394">
    <property type="component" value="Chromosome"/>
</dbReference>
<dbReference type="RefSeq" id="WP_119324567.1">
    <property type="nucleotide sequence ID" value="NZ_AP025739.1"/>
</dbReference>
<keyword evidence="3 4" id="KW-0456">Lyase</keyword>
<keyword evidence="2 4" id="KW-0474">Menaquinone biosynthesis</keyword>
<dbReference type="GO" id="GO:0016830">
    <property type="term" value="F:carbon-carbon lyase activity"/>
    <property type="evidence" value="ECO:0007669"/>
    <property type="project" value="UniProtKB-UniRule"/>
</dbReference>
<dbReference type="SUPFAM" id="SSF53850">
    <property type="entry name" value="Periplasmic binding protein-like II"/>
    <property type="match status" value="1"/>
</dbReference>
<dbReference type="Pfam" id="PF02621">
    <property type="entry name" value="VitK2_biosynth"/>
    <property type="match status" value="1"/>
</dbReference>
<dbReference type="Gene3D" id="3.40.190.10">
    <property type="entry name" value="Periplasmic binding protein-like II"/>
    <property type="match status" value="2"/>
</dbReference>
<dbReference type="HAMAP" id="MF_00996">
    <property type="entry name" value="MqnD"/>
    <property type="match status" value="1"/>
</dbReference>
<feature type="active site" description="Proton acceptor" evidence="4">
    <location>
        <position position="160"/>
    </location>
</feature>
<dbReference type="OrthoDB" id="9809439at2"/>
<comment type="catalytic activity">
    <reaction evidence="4">
        <text>cyclic dehypoxanthinylfutalosinate = 1,4-dihydroxy-6-naphthoate + dihydroxyacetone</text>
        <dbReference type="Rhea" id="RHEA:33087"/>
        <dbReference type="ChEBI" id="CHEBI:16016"/>
        <dbReference type="ChEBI" id="CHEBI:64254"/>
        <dbReference type="ChEBI" id="CHEBI:64270"/>
        <dbReference type="EC" id="4.1.99.29"/>
    </reaction>
</comment>
<evidence type="ECO:0000313" key="5">
    <source>
        <dbReference type="EMBL" id="BDI31982.1"/>
    </source>
</evidence>
<dbReference type="AlphaFoldDB" id="A0A402D4Z4"/>
<dbReference type="PANTHER" id="PTHR37167:SF1">
    <property type="entry name" value="1,4-DIHYDROXY-6-NAPHTOATE SYNTHASE"/>
    <property type="match status" value="1"/>
</dbReference>
<dbReference type="InterPro" id="IPR030869">
    <property type="entry name" value="MqnD"/>
</dbReference>
<gene>
    <name evidence="4 5" type="primary">mqnD</name>
    <name evidence="5" type="ORF">CCAX7_40330</name>
</gene>
<proteinExistence type="inferred from homology"/>
<evidence type="ECO:0000313" key="6">
    <source>
        <dbReference type="Proteomes" id="UP000287394"/>
    </source>
</evidence>
<dbReference type="EC" id="4.1.99.29" evidence="4"/>
<dbReference type="CDD" id="cd13636">
    <property type="entry name" value="PBP2_Af1704"/>
    <property type="match status" value="1"/>
</dbReference>
<dbReference type="EMBL" id="AP025739">
    <property type="protein sequence ID" value="BDI31982.1"/>
    <property type="molecule type" value="Genomic_DNA"/>
</dbReference>
<keyword evidence="6" id="KW-1185">Reference proteome</keyword>
<comment type="caution">
    <text evidence="4">Lacks conserved residue(s) required for the propagation of feature annotation.</text>
</comment>
<evidence type="ECO:0000256" key="2">
    <source>
        <dbReference type="ARBA" id="ARBA00022428"/>
    </source>
</evidence>
<dbReference type="KEGG" id="ccot:CCAX7_40330"/>
<comment type="pathway">
    <text evidence="1 4">Quinol/quinone metabolism; menaquinone biosynthesis.</text>
</comment>
<feature type="binding site" evidence="4">
    <location>
        <begin position="120"/>
        <end position="121"/>
    </location>
    <ligand>
        <name>substrate</name>
    </ligand>
</feature>
<evidence type="ECO:0000256" key="3">
    <source>
        <dbReference type="ARBA" id="ARBA00023239"/>
    </source>
</evidence>
<reference evidence="5 6" key="1">
    <citation type="journal article" date="2019" name="Int. J. Syst. Evol. Microbiol.">
        <title>Capsulimonas corticalis gen. nov., sp. nov., an aerobic capsulated bacterium, of a novel bacterial order, Capsulimonadales ord. nov., of the class Armatimonadia of the phylum Armatimonadetes.</title>
        <authorList>
            <person name="Li J."/>
            <person name="Kudo C."/>
            <person name="Tonouchi A."/>
        </authorList>
    </citation>
    <scope>NUCLEOTIDE SEQUENCE [LARGE SCALE GENOMIC DNA]</scope>
    <source>
        <strain evidence="5 6">AX-7</strain>
    </source>
</reference>
<organism evidence="5 6">
    <name type="scientific">Capsulimonas corticalis</name>
    <dbReference type="NCBI Taxonomy" id="2219043"/>
    <lineage>
        <taxon>Bacteria</taxon>
        <taxon>Bacillati</taxon>
        <taxon>Armatimonadota</taxon>
        <taxon>Armatimonadia</taxon>
        <taxon>Capsulimonadales</taxon>
        <taxon>Capsulimonadaceae</taxon>
        <taxon>Capsulimonas</taxon>
    </lineage>
</organism>
<dbReference type="GO" id="GO:0009234">
    <property type="term" value="P:menaquinone biosynthetic process"/>
    <property type="evidence" value="ECO:0007669"/>
    <property type="project" value="UniProtKB-UniRule"/>
</dbReference>
<name>A0A402D4Z4_9BACT</name>
<evidence type="ECO:0000256" key="4">
    <source>
        <dbReference type="HAMAP-Rule" id="MF_00996"/>
    </source>
</evidence>
<dbReference type="InterPro" id="IPR003773">
    <property type="entry name" value="Menaquinone_biosynth"/>
</dbReference>
<evidence type="ECO:0000256" key="1">
    <source>
        <dbReference type="ARBA" id="ARBA00004863"/>
    </source>
</evidence>